<accession>A0A9D9NL88</accession>
<evidence type="ECO:0000313" key="3">
    <source>
        <dbReference type="Proteomes" id="UP000823771"/>
    </source>
</evidence>
<feature type="chain" id="PRO_5039545464" description="Outer membrane protein beta-barrel domain-containing protein" evidence="1">
    <location>
        <begin position="28"/>
        <end position="264"/>
    </location>
</feature>
<reference evidence="2" key="1">
    <citation type="submission" date="2020-10" db="EMBL/GenBank/DDBJ databases">
        <authorList>
            <person name="Gilroy R."/>
        </authorList>
    </citation>
    <scope>NUCLEOTIDE SEQUENCE</scope>
    <source>
        <strain evidence="2">2478</strain>
    </source>
</reference>
<proteinExistence type="predicted"/>
<gene>
    <name evidence="2" type="ORF">IAB80_01780</name>
</gene>
<feature type="signal peptide" evidence="1">
    <location>
        <begin position="1"/>
        <end position="27"/>
    </location>
</feature>
<comment type="caution">
    <text evidence="2">The sequence shown here is derived from an EMBL/GenBank/DDBJ whole genome shotgun (WGS) entry which is preliminary data.</text>
</comment>
<protein>
    <recommendedName>
        <fullName evidence="4">Outer membrane protein beta-barrel domain-containing protein</fullName>
    </recommendedName>
</protein>
<evidence type="ECO:0008006" key="4">
    <source>
        <dbReference type="Google" id="ProtNLM"/>
    </source>
</evidence>
<dbReference type="AlphaFoldDB" id="A0A9D9NL88"/>
<reference evidence="2" key="2">
    <citation type="journal article" date="2021" name="PeerJ">
        <title>Extensive microbial diversity within the chicken gut microbiome revealed by metagenomics and culture.</title>
        <authorList>
            <person name="Gilroy R."/>
            <person name="Ravi A."/>
            <person name="Getino M."/>
            <person name="Pursley I."/>
            <person name="Horton D.L."/>
            <person name="Alikhan N.F."/>
            <person name="Baker D."/>
            <person name="Gharbi K."/>
            <person name="Hall N."/>
            <person name="Watson M."/>
            <person name="Adriaenssens E.M."/>
            <person name="Foster-Nyarko E."/>
            <person name="Jarju S."/>
            <person name="Secka A."/>
            <person name="Antonio M."/>
            <person name="Oren A."/>
            <person name="Chaudhuri R.R."/>
            <person name="La Ragione R."/>
            <person name="Hildebrand F."/>
            <person name="Pallen M.J."/>
        </authorList>
    </citation>
    <scope>NUCLEOTIDE SEQUENCE</scope>
    <source>
        <strain evidence="2">2478</strain>
    </source>
</reference>
<evidence type="ECO:0000313" key="2">
    <source>
        <dbReference type="EMBL" id="MBO8477616.1"/>
    </source>
</evidence>
<dbReference type="Proteomes" id="UP000823771">
    <property type="component" value="Unassembled WGS sequence"/>
</dbReference>
<sequence length="264" mass="29458">MTVPGISMLRKTAAAAALLLLFSSVHASAQYFNPNGFRNNIEVSAGFQSDFRSGEGADLRLDITYGRFYRHGLGFRAGACYMLSNVGIDHAAGLPVAFAWRSKVWGFEDQYKEAAVNALDTDTGAFDMENYYYSDYNYDDALKNDLASRFLTFITSLISRVELFTGVTPGYIFGEDHLHWTSMSGVNLGEPFQRGTVSPHAFFLSADAGLSLVIRIWRMSINVTPAVHYYITDNYRLYNAALKQDLSSPVRWQMSLSGGVNFMF</sequence>
<dbReference type="EMBL" id="JADILZ010000018">
    <property type="protein sequence ID" value="MBO8477616.1"/>
    <property type="molecule type" value="Genomic_DNA"/>
</dbReference>
<keyword evidence="1" id="KW-0732">Signal</keyword>
<evidence type="ECO:0000256" key="1">
    <source>
        <dbReference type="SAM" id="SignalP"/>
    </source>
</evidence>
<organism evidence="2 3">
    <name type="scientific">Candidatus Cryptobacteroides excrementipullorum</name>
    <dbReference type="NCBI Taxonomy" id="2840761"/>
    <lineage>
        <taxon>Bacteria</taxon>
        <taxon>Pseudomonadati</taxon>
        <taxon>Bacteroidota</taxon>
        <taxon>Bacteroidia</taxon>
        <taxon>Bacteroidales</taxon>
        <taxon>Candidatus Cryptobacteroides</taxon>
    </lineage>
</organism>
<name>A0A9D9NL88_9BACT</name>